<keyword evidence="2" id="KW-1003">Cell membrane</keyword>
<dbReference type="PROSITE" id="PS51465">
    <property type="entry name" value="KAZAL_2"/>
    <property type="match status" value="1"/>
</dbReference>
<dbReference type="GO" id="GO:0015125">
    <property type="term" value="F:bile acid transmembrane transporter activity"/>
    <property type="evidence" value="ECO:0007669"/>
    <property type="project" value="TreeGrafter"/>
</dbReference>
<evidence type="ECO:0000256" key="2">
    <source>
        <dbReference type="ARBA" id="ARBA00022475"/>
    </source>
</evidence>
<name>A0A4Z2BI33_9TELE</name>
<evidence type="ECO:0000256" key="1">
    <source>
        <dbReference type="ARBA" id="ARBA00004651"/>
    </source>
</evidence>
<evidence type="ECO:0000256" key="6">
    <source>
        <dbReference type="SAM" id="MobiDB-lite"/>
    </source>
</evidence>
<keyword evidence="10" id="KW-1185">Reference proteome</keyword>
<dbReference type="EMBL" id="SWLE01000015">
    <property type="protein sequence ID" value="TNM91397.1"/>
    <property type="molecule type" value="Genomic_DNA"/>
</dbReference>
<protein>
    <recommendedName>
        <fullName evidence="8">Kazal-like domain-containing protein</fullName>
    </recommendedName>
</protein>
<feature type="transmembrane region" description="Helical" evidence="7">
    <location>
        <begin position="196"/>
        <end position="224"/>
    </location>
</feature>
<dbReference type="AlphaFoldDB" id="A0A4Z2BI33"/>
<dbReference type="SUPFAM" id="SSF100895">
    <property type="entry name" value="Kazal-type serine protease inhibitors"/>
    <property type="match status" value="1"/>
</dbReference>
<comment type="caution">
    <text evidence="9">The sequence shown here is derived from an EMBL/GenBank/DDBJ whole genome shotgun (WGS) entry which is preliminary data.</text>
</comment>
<proteinExistence type="predicted"/>
<evidence type="ECO:0000256" key="5">
    <source>
        <dbReference type="ARBA" id="ARBA00023136"/>
    </source>
</evidence>
<keyword evidence="4 7" id="KW-1133">Transmembrane helix</keyword>
<evidence type="ECO:0000313" key="10">
    <source>
        <dbReference type="Proteomes" id="UP000516260"/>
    </source>
</evidence>
<dbReference type="Pfam" id="PF07648">
    <property type="entry name" value="Kazal_2"/>
    <property type="match status" value="1"/>
</dbReference>
<feature type="transmembrane region" description="Helical" evidence="7">
    <location>
        <begin position="46"/>
        <end position="64"/>
    </location>
</feature>
<feature type="region of interest" description="Disordered" evidence="6">
    <location>
        <begin position="234"/>
        <end position="290"/>
    </location>
</feature>
<dbReference type="InterPro" id="IPR036058">
    <property type="entry name" value="Kazal_dom_sf"/>
</dbReference>
<evidence type="ECO:0000256" key="7">
    <source>
        <dbReference type="SAM" id="Phobius"/>
    </source>
</evidence>
<dbReference type="Pfam" id="PF03137">
    <property type="entry name" value="OATP"/>
    <property type="match status" value="1"/>
</dbReference>
<feature type="transmembrane region" description="Helical" evidence="7">
    <location>
        <begin position="12"/>
        <end position="34"/>
    </location>
</feature>
<sequence length="290" mass="31169">MEQQFGLSTTRANFLVGVLNLPAVALGILLGGLVMKRYKLSMVSGAQLYFATSITAYLLTLLYFSTKCDNIPVAGLTVSYNGTQNISHSDEMLFSECNQGCSCAAGQWDPMCSDSGVTYVSPCLAGCRSSTRRGKNIVFDNCSCVHVSSPANSSRSVRPGQCPQTKECSRSFTSYMAISVLSSFIDSLGVTPGYMVIIRIIFLSLITCLSGCSYFFLIAVIFVLRRDAAKPEAQPENAAKEIELQSPSHPPKDHLNAAMEWEEGKGVEGPRPQGQSETAALAAEPEGKVA</sequence>
<dbReference type="PANTHER" id="PTHR11388">
    <property type="entry name" value="ORGANIC ANION TRANSPORTER"/>
    <property type="match status" value="1"/>
</dbReference>
<gene>
    <name evidence="9" type="ORF">fugu_019777</name>
</gene>
<feature type="transmembrane region" description="Helical" evidence="7">
    <location>
        <begin position="172"/>
        <end position="190"/>
    </location>
</feature>
<dbReference type="GO" id="GO:0015347">
    <property type="term" value="F:sodium-independent organic anion transmembrane transporter activity"/>
    <property type="evidence" value="ECO:0007669"/>
    <property type="project" value="TreeGrafter"/>
</dbReference>
<feature type="domain" description="Kazal-like" evidence="8">
    <location>
        <begin position="91"/>
        <end position="146"/>
    </location>
</feature>
<dbReference type="PANTHER" id="PTHR11388:SF89">
    <property type="entry name" value="SOLUTE CARRIER ORGANIC ANION TRANSPORTER FAMILY MEMBER 1B3"/>
    <property type="match status" value="1"/>
</dbReference>
<evidence type="ECO:0000256" key="3">
    <source>
        <dbReference type="ARBA" id="ARBA00022692"/>
    </source>
</evidence>
<dbReference type="InterPro" id="IPR004156">
    <property type="entry name" value="OATP"/>
</dbReference>
<reference evidence="9 10" key="1">
    <citation type="submission" date="2019-04" db="EMBL/GenBank/DDBJ databases">
        <title>The sequence and de novo assembly of Takifugu bimaculatus genome using PacBio and Hi-C technologies.</title>
        <authorList>
            <person name="Xu P."/>
            <person name="Liu B."/>
            <person name="Zhou Z."/>
        </authorList>
    </citation>
    <scope>NUCLEOTIDE SEQUENCE [LARGE SCALE GENOMIC DNA]</scope>
    <source>
        <strain evidence="9">TB-2018</strain>
        <tissue evidence="9">Muscle</tissue>
    </source>
</reference>
<evidence type="ECO:0000313" key="9">
    <source>
        <dbReference type="EMBL" id="TNM91397.1"/>
    </source>
</evidence>
<keyword evidence="5 7" id="KW-0472">Membrane</keyword>
<comment type="subcellular location">
    <subcellularLocation>
        <location evidence="1">Cell membrane</location>
        <topology evidence="1">Multi-pass membrane protein</topology>
    </subcellularLocation>
</comment>
<dbReference type="GO" id="GO:0016323">
    <property type="term" value="C:basolateral plasma membrane"/>
    <property type="evidence" value="ECO:0007669"/>
    <property type="project" value="TreeGrafter"/>
</dbReference>
<dbReference type="Proteomes" id="UP000516260">
    <property type="component" value="Chromosome 22"/>
</dbReference>
<evidence type="ECO:0000256" key="4">
    <source>
        <dbReference type="ARBA" id="ARBA00022989"/>
    </source>
</evidence>
<organism evidence="9 10">
    <name type="scientific">Takifugu bimaculatus</name>
    <dbReference type="NCBI Taxonomy" id="433685"/>
    <lineage>
        <taxon>Eukaryota</taxon>
        <taxon>Metazoa</taxon>
        <taxon>Chordata</taxon>
        <taxon>Craniata</taxon>
        <taxon>Vertebrata</taxon>
        <taxon>Euteleostomi</taxon>
        <taxon>Actinopterygii</taxon>
        <taxon>Neopterygii</taxon>
        <taxon>Teleostei</taxon>
        <taxon>Neoteleostei</taxon>
        <taxon>Acanthomorphata</taxon>
        <taxon>Eupercaria</taxon>
        <taxon>Tetraodontiformes</taxon>
        <taxon>Tetradontoidea</taxon>
        <taxon>Tetraodontidae</taxon>
        <taxon>Takifugu</taxon>
    </lineage>
</organism>
<evidence type="ECO:0000259" key="8">
    <source>
        <dbReference type="PROSITE" id="PS51465"/>
    </source>
</evidence>
<dbReference type="GO" id="GO:0043252">
    <property type="term" value="P:sodium-independent organic anion transport"/>
    <property type="evidence" value="ECO:0007669"/>
    <property type="project" value="TreeGrafter"/>
</dbReference>
<dbReference type="InterPro" id="IPR002350">
    <property type="entry name" value="Kazal_dom"/>
</dbReference>
<accession>A0A4Z2BI33</accession>
<keyword evidence="3 7" id="KW-0812">Transmembrane</keyword>